<dbReference type="AlphaFoldDB" id="A0A315YZ47"/>
<dbReference type="PANTHER" id="PTHR34980:SF2">
    <property type="entry name" value="INNER MEMBRANE PROTEIN YHAH-RELATED"/>
    <property type="match status" value="1"/>
</dbReference>
<evidence type="ECO:0000313" key="3">
    <source>
        <dbReference type="Proteomes" id="UP000245535"/>
    </source>
</evidence>
<name>A0A315YZ47_SEDFL</name>
<keyword evidence="1" id="KW-0472">Membrane</keyword>
<reference evidence="2 3" key="1">
    <citation type="submission" date="2018-03" db="EMBL/GenBank/DDBJ databases">
        <title>Genomic Encyclopedia of Archaeal and Bacterial Type Strains, Phase II (KMG-II): from individual species to whole genera.</title>
        <authorList>
            <person name="Goeker M."/>
        </authorList>
    </citation>
    <scope>NUCLEOTIDE SEQUENCE [LARGE SCALE GENOMIC DNA]</scope>
    <source>
        <strain evidence="2 3">DSM 28229</strain>
    </source>
</reference>
<protein>
    <submittedName>
        <fullName evidence="2">Uncharacterized membrane protein YhaH (DUF805 family)</fullName>
    </submittedName>
</protein>
<dbReference type="RefSeq" id="WP_109623015.1">
    <property type="nucleotide sequence ID" value="NZ_QGDO01000011.1"/>
</dbReference>
<dbReference type="EMBL" id="QGDO01000011">
    <property type="protein sequence ID" value="PWJ34178.1"/>
    <property type="molecule type" value="Genomic_DNA"/>
</dbReference>
<comment type="caution">
    <text evidence="2">The sequence shown here is derived from an EMBL/GenBank/DDBJ whole genome shotgun (WGS) entry which is preliminary data.</text>
</comment>
<proteinExistence type="predicted"/>
<feature type="transmembrane region" description="Helical" evidence="1">
    <location>
        <begin position="23"/>
        <end position="44"/>
    </location>
</feature>
<evidence type="ECO:0000313" key="2">
    <source>
        <dbReference type="EMBL" id="PWJ34178.1"/>
    </source>
</evidence>
<dbReference type="Pfam" id="PF05656">
    <property type="entry name" value="DUF805"/>
    <property type="match status" value="1"/>
</dbReference>
<dbReference type="OrthoDB" id="9812349at2"/>
<dbReference type="InterPro" id="IPR008523">
    <property type="entry name" value="DUF805"/>
</dbReference>
<dbReference type="PANTHER" id="PTHR34980">
    <property type="entry name" value="INNER MEMBRANE PROTEIN-RELATED-RELATED"/>
    <property type="match status" value="1"/>
</dbReference>
<gene>
    <name evidence="2" type="ORF">BC781_11188</name>
</gene>
<feature type="transmembrane region" description="Helical" evidence="1">
    <location>
        <begin position="56"/>
        <end position="73"/>
    </location>
</feature>
<sequence length="125" mass="14036">MKWYLAVLRNYTGFDGRASRKEFWMFVLFNFLIGFVAALIDNLFGIANAETGAGPIYGIYSLGVLLPSIAVSVRRLHDIGKNGWYLLIMFIPLIGSLVLLYWWIKKGDLGANEYGAEPIQEIALS</sequence>
<feature type="transmembrane region" description="Helical" evidence="1">
    <location>
        <begin position="85"/>
        <end position="104"/>
    </location>
</feature>
<accession>A0A315YZ47</accession>
<dbReference type="GO" id="GO:0005886">
    <property type="term" value="C:plasma membrane"/>
    <property type="evidence" value="ECO:0007669"/>
    <property type="project" value="TreeGrafter"/>
</dbReference>
<keyword evidence="1" id="KW-1133">Transmembrane helix</keyword>
<dbReference type="Proteomes" id="UP000245535">
    <property type="component" value="Unassembled WGS sequence"/>
</dbReference>
<organism evidence="2 3">
    <name type="scientific">Sediminitomix flava</name>
    <dbReference type="NCBI Taxonomy" id="379075"/>
    <lineage>
        <taxon>Bacteria</taxon>
        <taxon>Pseudomonadati</taxon>
        <taxon>Bacteroidota</taxon>
        <taxon>Cytophagia</taxon>
        <taxon>Cytophagales</taxon>
        <taxon>Flammeovirgaceae</taxon>
        <taxon>Sediminitomix</taxon>
    </lineage>
</organism>
<keyword evidence="1" id="KW-0812">Transmembrane</keyword>
<keyword evidence="3" id="KW-1185">Reference proteome</keyword>
<evidence type="ECO:0000256" key="1">
    <source>
        <dbReference type="SAM" id="Phobius"/>
    </source>
</evidence>